<dbReference type="InterPro" id="IPR009057">
    <property type="entry name" value="Homeodomain-like_sf"/>
</dbReference>
<dbReference type="PROSITE" id="PS00675">
    <property type="entry name" value="SIGMA54_INTERACT_1"/>
    <property type="match status" value="1"/>
</dbReference>
<keyword evidence="3" id="KW-0805">Transcription regulation</keyword>
<name>A0A8J6NF15_9BACT</name>
<evidence type="ECO:0000313" key="7">
    <source>
        <dbReference type="Proteomes" id="UP000614424"/>
    </source>
</evidence>
<dbReference type="InterPro" id="IPR025662">
    <property type="entry name" value="Sigma_54_int_dom_ATP-bd_1"/>
</dbReference>
<dbReference type="InterPro" id="IPR000014">
    <property type="entry name" value="PAS"/>
</dbReference>
<keyword evidence="4" id="KW-0804">Transcription</keyword>
<sequence>MNPHNFFTLNNIAVSEILNGVPHGIAVVDTDLRLVEMNHSLESHVGCTTTAACGVFVDSILRSSLGHNNQVFHDVLESGVTVSFEGDIINKHHKKIPIQFTASPLKDHNQNTVGIHVLLEDISYLQSVDQKQCSKGCSAEIIGHSPKMQEIFDLMPVLAQTDASILITGETGTGKDMLAEEIHKRSKRSRYPFIKINCGALPESLLESELFGHVRGAFTGAVKDKPGMFRLAQDGTIFLTEIGDLPLPLQVKLLSVLDDKEFFPVGGSHKVKVDVRVIAATHRSLRELVSQGKFREDLFYRLNVLRLYLPSLKERDGDIRLLLDYFFRKINENLNKKIKGFSPKTIEILTSYTYPGNVRELRNIVEYGLNICQGRQITPENLPKYMFTPIPAMKKKAAREEKNFELPRKAHLPVADTPKQGGWTAIEKELILDALKSTRGNRSEAAKLLGWGRTTLWRKIIRHGLA</sequence>
<comment type="caution">
    <text evidence="6">The sequence shown here is derived from an EMBL/GenBank/DDBJ whole genome shotgun (WGS) entry which is preliminary data.</text>
</comment>
<dbReference type="EMBL" id="JACNJZ010000166">
    <property type="protein sequence ID" value="MBC8318497.1"/>
    <property type="molecule type" value="Genomic_DNA"/>
</dbReference>
<gene>
    <name evidence="6" type="ORF">H8E41_11370</name>
</gene>
<evidence type="ECO:0000256" key="2">
    <source>
        <dbReference type="ARBA" id="ARBA00022840"/>
    </source>
</evidence>
<dbReference type="SUPFAM" id="SSF46689">
    <property type="entry name" value="Homeodomain-like"/>
    <property type="match status" value="1"/>
</dbReference>
<dbReference type="PRINTS" id="PR01590">
    <property type="entry name" value="HTHFIS"/>
</dbReference>
<dbReference type="InterPro" id="IPR058031">
    <property type="entry name" value="AAA_lid_NorR"/>
</dbReference>
<dbReference type="PROSITE" id="PS50045">
    <property type="entry name" value="SIGMA54_INTERACT_4"/>
    <property type="match status" value="1"/>
</dbReference>
<evidence type="ECO:0000256" key="4">
    <source>
        <dbReference type="ARBA" id="ARBA00023163"/>
    </source>
</evidence>
<keyword evidence="1" id="KW-0547">Nucleotide-binding</keyword>
<dbReference type="Pfam" id="PF25601">
    <property type="entry name" value="AAA_lid_14"/>
    <property type="match status" value="1"/>
</dbReference>
<proteinExistence type="predicted"/>
<dbReference type="CDD" id="cd00130">
    <property type="entry name" value="PAS"/>
    <property type="match status" value="1"/>
</dbReference>
<feature type="domain" description="Sigma-54 factor interaction" evidence="5">
    <location>
        <begin position="141"/>
        <end position="370"/>
    </location>
</feature>
<dbReference type="SMART" id="SM00382">
    <property type="entry name" value="AAA"/>
    <property type="match status" value="1"/>
</dbReference>
<dbReference type="PROSITE" id="PS00688">
    <property type="entry name" value="SIGMA54_INTERACT_3"/>
    <property type="match status" value="1"/>
</dbReference>
<dbReference type="InterPro" id="IPR025944">
    <property type="entry name" value="Sigma_54_int_dom_CS"/>
</dbReference>
<dbReference type="Gene3D" id="1.10.8.60">
    <property type="match status" value="1"/>
</dbReference>
<dbReference type="AlphaFoldDB" id="A0A8J6NF15"/>
<dbReference type="InterPro" id="IPR002078">
    <property type="entry name" value="Sigma_54_int"/>
</dbReference>
<dbReference type="SUPFAM" id="SSF52540">
    <property type="entry name" value="P-loop containing nucleoside triphosphate hydrolases"/>
    <property type="match status" value="1"/>
</dbReference>
<dbReference type="InterPro" id="IPR027417">
    <property type="entry name" value="P-loop_NTPase"/>
</dbReference>
<evidence type="ECO:0000256" key="1">
    <source>
        <dbReference type="ARBA" id="ARBA00022741"/>
    </source>
</evidence>
<dbReference type="SUPFAM" id="SSF55785">
    <property type="entry name" value="PYP-like sensor domain (PAS domain)"/>
    <property type="match status" value="1"/>
</dbReference>
<keyword evidence="2" id="KW-0067">ATP-binding</keyword>
<evidence type="ECO:0000256" key="3">
    <source>
        <dbReference type="ARBA" id="ARBA00023015"/>
    </source>
</evidence>
<dbReference type="Pfam" id="PF00158">
    <property type="entry name" value="Sigma54_activat"/>
    <property type="match status" value="1"/>
</dbReference>
<dbReference type="PANTHER" id="PTHR32071">
    <property type="entry name" value="TRANSCRIPTIONAL REGULATORY PROTEIN"/>
    <property type="match status" value="1"/>
</dbReference>
<dbReference type="NCBIfam" id="TIGR00229">
    <property type="entry name" value="sensory_box"/>
    <property type="match status" value="1"/>
</dbReference>
<dbReference type="GO" id="GO:0043565">
    <property type="term" value="F:sequence-specific DNA binding"/>
    <property type="evidence" value="ECO:0007669"/>
    <property type="project" value="InterPro"/>
</dbReference>
<dbReference type="Gene3D" id="1.10.10.60">
    <property type="entry name" value="Homeodomain-like"/>
    <property type="match status" value="1"/>
</dbReference>
<dbReference type="Gene3D" id="3.30.450.20">
    <property type="entry name" value="PAS domain"/>
    <property type="match status" value="1"/>
</dbReference>
<dbReference type="InterPro" id="IPR035965">
    <property type="entry name" value="PAS-like_dom_sf"/>
</dbReference>
<dbReference type="InterPro" id="IPR013656">
    <property type="entry name" value="PAS_4"/>
</dbReference>
<accession>A0A8J6NF15</accession>
<dbReference type="GO" id="GO:0005524">
    <property type="term" value="F:ATP binding"/>
    <property type="evidence" value="ECO:0007669"/>
    <property type="project" value="UniProtKB-KW"/>
</dbReference>
<evidence type="ECO:0000313" key="6">
    <source>
        <dbReference type="EMBL" id="MBC8318497.1"/>
    </source>
</evidence>
<dbReference type="Proteomes" id="UP000614424">
    <property type="component" value="Unassembled WGS sequence"/>
</dbReference>
<dbReference type="GO" id="GO:0006355">
    <property type="term" value="P:regulation of DNA-templated transcription"/>
    <property type="evidence" value="ECO:0007669"/>
    <property type="project" value="InterPro"/>
</dbReference>
<dbReference type="InterPro" id="IPR002197">
    <property type="entry name" value="HTH_Fis"/>
</dbReference>
<dbReference type="CDD" id="cd00009">
    <property type="entry name" value="AAA"/>
    <property type="match status" value="1"/>
</dbReference>
<reference evidence="6 7" key="1">
    <citation type="submission" date="2020-08" db="EMBL/GenBank/DDBJ databases">
        <title>Bridging the membrane lipid divide: bacteria of the FCB group superphylum have the potential to synthesize archaeal ether lipids.</title>
        <authorList>
            <person name="Villanueva L."/>
            <person name="Von Meijenfeldt F.A.B."/>
            <person name="Westbye A.B."/>
            <person name="Yadav S."/>
            <person name="Hopmans E.C."/>
            <person name="Dutilh B.E."/>
            <person name="Sinninghe Damste J.S."/>
        </authorList>
    </citation>
    <scope>NUCLEOTIDE SEQUENCE [LARGE SCALE GENOMIC DNA]</scope>
    <source>
        <strain evidence="6">NIOZ-UU47</strain>
    </source>
</reference>
<dbReference type="Pfam" id="PF02954">
    <property type="entry name" value="HTH_8"/>
    <property type="match status" value="1"/>
</dbReference>
<protein>
    <submittedName>
        <fullName evidence="6">Sigma 54-interacting transcriptional regulator</fullName>
    </submittedName>
</protein>
<dbReference type="Gene3D" id="3.40.50.300">
    <property type="entry name" value="P-loop containing nucleotide triphosphate hydrolases"/>
    <property type="match status" value="1"/>
</dbReference>
<organism evidence="6 7">
    <name type="scientific">Candidatus Desulfobia pelagia</name>
    <dbReference type="NCBI Taxonomy" id="2841692"/>
    <lineage>
        <taxon>Bacteria</taxon>
        <taxon>Pseudomonadati</taxon>
        <taxon>Thermodesulfobacteriota</taxon>
        <taxon>Desulfobulbia</taxon>
        <taxon>Desulfobulbales</taxon>
        <taxon>Desulfobulbaceae</taxon>
        <taxon>Candidatus Desulfobia</taxon>
    </lineage>
</organism>
<dbReference type="Pfam" id="PF08448">
    <property type="entry name" value="PAS_4"/>
    <property type="match status" value="1"/>
</dbReference>
<dbReference type="InterPro" id="IPR003593">
    <property type="entry name" value="AAA+_ATPase"/>
</dbReference>
<dbReference type="FunFam" id="3.40.50.300:FF:000006">
    <property type="entry name" value="DNA-binding transcriptional regulator NtrC"/>
    <property type="match status" value="1"/>
</dbReference>
<evidence type="ECO:0000259" key="5">
    <source>
        <dbReference type="PROSITE" id="PS50045"/>
    </source>
</evidence>